<reference evidence="2 3" key="1">
    <citation type="submission" date="2014-07" db="EMBL/GenBank/DDBJ databases">
        <title>Draft genome sequence of Thalassospira xianhensis P-4 (MCCC 1A02616).</title>
        <authorList>
            <person name="Lai Q."/>
            <person name="Shao Z."/>
        </authorList>
    </citation>
    <scope>NUCLEOTIDE SEQUENCE [LARGE SCALE GENOMIC DNA]</scope>
    <source>
        <strain evidence="2 3">MCCC 1A02616</strain>
    </source>
</reference>
<proteinExistence type="predicted"/>
<dbReference type="InterPro" id="IPR021959">
    <property type="entry name" value="DUF3576"/>
</dbReference>
<gene>
    <name evidence="2" type="ORF">TH5_04015</name>
</gene>
<dbReference type="Proteomes" id="UP000252419">
    <property type="component" value="Unassembled WGS sequence"/>
</dbReference>
<keyword evidence="1" id="KW-0732">Signal</keyword>
<dbReference type="RefSeq" id="WP_114120907.1">
    <property type="nucleotide sequence ID" value="NZ_JPWA01000003.1"/>
</dbReference>
<comment type="caution">
    <text evidence="2">The sequence shown here is derived from an EMBL/GenBank/DDBJ whole genome shotgun (WGS) entry which is preliminary data.</text>
</comment>
<feature type="signal peptide" evidence="1">
    <location>
        <begin position="1"/>
        <end position="20"/>
    </location>
</feature>
<dbReference type="PROSITE" id="PS51257">
    <property type="entry name" value="PROKAR_LIPOPROTEIN"/>
    <property type="match status" value="1"/>
</dbReference>
<keyword evidence="3" id="KW-1185">Reference proteome</keyword>
<evidence type="ECO:0008006" key="4">
    <source>
        <dbReference type="Google" id="ProtNLM"/>
    </source>
</evidence>
<name>A0A367UHK6_9PROT</name>
<sequence length="189" mass="20011">MPFVKVLATSLISVLLAACAGSQSDYDSYPGSAPGDQRVGTKGRAATTADIKEQGTLFGSDGLNFLGGDDNKQQGGGTGIGVNSFLWRASLDTLSFMPLNSADPFGGVIITDWYSPPETPNERFKITGYILGTALRSDAIKVSVFRQVRVGSDQWADAVVEPGTVTAMEDSILTRARQLRIDSATAQSQ</sequence>
<dbReference type="Pfam" id="PF12100">
    <property type="entry name" value="DUF3576"/>
    <property type="match status" value="1"/>
</dbReference>
<accession>A0A367UHK6</accession>
<organism evidence="2 3">
    <name type="scientific">Thalassospira xianhensis MCCC 1A02616</name>
    <dbReference type="NCBI Taxonomy" id="1177929"/>
    <lineage>
        <taxon>Bacteria</taxon>
        <taxon>Pseudomonadati</taxon>
        <taxon>Pseudomonadota</taxon>
        <taxon>Alphaproteobacteria</taxon>
        <taxon>Rhodospirillales</taxon>
        <taxon>Thalassospiraceae</taxon>
        <taxon>Thalassospira</taxon>
    </lineage>
</organism>
<dbReference type="AlphaFoldDB" id="A0A367UHK6"/>
<evidence type="ECO:0000256" key="1">
    <source>
        <dbReference type="SAM" id="SignalP"/>
    </source>
</evidence>
<feature type="chain" id="PRO_5016636239" description="DUF3576 domain-containing protein" evidence="1">
    <location>
        <begin position="21"/>
        <end position="189"/>
    </location>
</feature>
<evidence type="ECO:0000313" key="3">
    <source>
        <dbReference type="Proteomes" id="UP000252419"/>
    </source>
</evidence>
<evidence type="ECO:0000313" key="2">
    <source>
        <dbReference type="EMBL" id="RCK07113.1"/>
    </source>
</evidence>
<protein>
    <recommendedName>
        <fullName evidence="4">DUF3576 domain-containing protein</fullName>
    </recommendedName>
</protein>
<dbReference type="EMBL" id="JPWA01000003">
    <property type="protein sequence ID" value="RCK07113.1"/>
    <property type="molecule type" value="Genomic_DNA"/>
</dbReference>